<proteinExistence type="predicted"/>
<evidence type="ECO:0000313" key="2">
    <source>
        <dbReference type="EMBL" id="UPT22485.1"/>
    </source>
</evidence>
<evidence type="ECO:0000313" key="3">
    <source>
        <dbReference type="Proteomes" id="UP000832041"/>
    </source>
</evidence>
<dbReference type="InterPro" id="IPR023869">
    <property type="entry name" value="tRNA_Adeno_NH3ase_assoc_put"/>
</dbReference>
<sequence length="163" mass="17199">MPVFAAVFSRSADGWTGTEVDVADLDEIDDVADLMRDVAAAVEADETAVVLVAEADDEWFGIARIDDTGDPRAFLSDLRVVYGHPAARLFLEDGRGPGDEEAEGTGQPPYPEPAGDAELLADLGTPGSELLALTLREGVLPADALTTVADRAGFAELLDELRT</sequence>
<name>A0ABY4L477_THEAE</name>
<evidence type="ECO:0000256" key="1">
    <source>
        <dbReference type="SAM" id="MobiDB-lite"/>
    </source>
</evidence>
<dbReference type="RefSeq" id="WP_248590973.1">
    <property type="nucleotide sequence ID" value="NZ_BAABEB010000019.1"/>
</dbReference>
<dbReference type="NCBIfam" id="TIGR03941">
    <property type="entry name" value="tRNA_deam_assoc"/>
    <property type="match status" value="1"/>
</dbReference>
<reference evidence="2 3" key="1">
    <citation type="submission" date="2020-04" db="EMBL/GenBank/DDBJ databases">
        <title>Thermobifida alba genome sequencing and assembly.</title>
        <authorList>
            <person name="Luzics S."/>
            <person name="Horvath B."/>
            <person name="Nagy I."/>
            <person name="Toth A."/>
            <person name="Nagy I."/>
            <person name="Kukolya J."/>
        </authorList>
    </citation>
    <scope>NUCLEOTIDE SEQUENCE [LARGE SCALE GENOMIC DNA]</scope>
    <source>
        <strain evidence="2 3">DSM 43795</strain>
    </source>
</reference>
<gene>
    <name evidence="2" type="ORF">FOF52_17205</name>
</gene>
<protein>
    <submittedName>
        <fullName evidence="2">tRNA adenosine deaminase-associated protein</fullName>
    </submittedName>
</protein>
<accession>A0ABY4L477</accession>
<keyword evidence="3" id="KW-1185">Reference proteome</keyword>
<organism evidence="2 3">
    <name type="scientific">Thermobifida alba</name>
    <name type="common">Thermomonospora alba</name>
    <dbReference type="NCBI Taxonomy" id="53522"/>
    <lineage>
        <taxon>Bacteria</taxon>
        <taxon>Bacillati</taxon>
        <taxon>Actinomycetota</taxon>
        <taxon>Actinomycetes</taxon>
        <taxon>Streptosporangiales</taxon>
        <taxon>Nocardiopsidaceae</taxon>
        <taxon>Thermobifida</taxon>
    </lineage>
</organism>
<dbReference type="Proteomes" id="UP000832041">
    <property type="component" value="Chromosome"/>
</dbReference>
<dbReference type="EMBL" id="CP051627">
    <property type="protein sequence ID" value="UPT22485.1"/>
    <property type="molecule type" value="Genomic_DNA"/>
</dbReference>
<feature type="region of interest" description="Disordered" evidence="1">
    <location>
        <begin position="92"/>
        <end position="117"/>
    </location>
</feature>